<dbReference type="InterPro" id="IPR029045">
    <property type="entry name" value="ClpP/crotonase-like_dom_sf"/>
</dbReference>
<dbReference type="EMBL" id="JAKGSI010000006">
    <property type="protein sequence ID" value="MCF4007671.1"/>
    <property type="molecule type" value="Genomic_DNA"/>
</dbReference>
<name>A0A9X1U056_9CORY</name>
<dbReference type="SUPFAM" id="SSF52096">
    <property type="entry name" value="ClpP/crotonase"/>
    <property type="match status" value="1"/>
</dbReference>
<dbReference type="InterPro" id="IPR001753">
    <property type="entry name" value="Enoyl-CoA_hydra/iso"/>
</dbReference>
<gene>
    <name evidence="2" type="ORF">L1O03_10905</name>
</gene>
<dbReference type="PANTHER" id="PTHR43459">
    <property type="entry name" value="ENOYL-COA HYDRATASE"/>
    <property type="match status" value="1"/>
</dbReference>
<comment type="caution">
    <text evidence="2">The sequence shown here is derived from an EMBL/GenBank/DDBJ whole genome shotgun (WGS) entry which is preliminary data.</text>
</comment>
<accession>A0A9X1U056</accession>
<reference evidence="2" key="1">
    <citation type="submission" date="2022-01" db="EMBL/GenBank/DDBJ databases">
        <title>Corynebacterium sp. nov isolated from isolated from the feces of the greater white-fronted geese (Anser albifrons) at Poyang Lake, PR China.</title>
        <authorList>
            <person name="Liu Q."/>
        </authorList>
    </citation>
    <scope>NUCLEOTIDE SEQUENCE</scope>
    <source>
        <strain evidence="2">JCM 32435</strain>
    </source>
</reference>
<dbReference type="AlphaFoldDB" id="A0A9X1U056"/>
<organism evidence="2 3">
    <name type="scientific">Corynebacterium uropygiale</name>
    <dbReference type="NCBI Taxonomy" id="1775911"/>
    <lineage>
        <taxon>Bacteria</taxon>
        <taxon>Bacillati</taxon>
        <taxon>Actinomycetota</taxon>
        <taxon>Actinomycetes</taxon>
        <taxon>Mycobacteriales</taxon>
        <taxon>Corynebacteriaceae</taxon>
        <taxon>Corynebacterium</taxon>
    </lineage>
</organism>
<sequence>MSIHYTITAEEPAIAEIALDQPATLNALAEADVAELRRAVRQATDDAEARRIGALVLRGEGRGFCSGRDISGVDPATDDAEHYLGELITPLLRELSDVPVPTFAAVHGVCLGVGLGLVLACDVAYVAEDARFGSPFARLGAALDSGGHHLFVTRLGAQRAMDLILTGDFLSGSEAVAAGMFARALPSSSLLEVTRENARRVAQGAPLAARAARGLVREVRDERLGLWETIAQENAVQGELCNTADYREGFAAFQEKRPPIFEGK</sequence>
<protein>
    <submittedName>
        <fullName evidence="2">Enoyl-CoA hydratase-related protein</fullName>
    </submittedName>
</protein>
<evidence type="ECO:0000313" key="2">
    <source>
        <dbReference type="EMBL" id="MCF4007671.1"/>
    </source>
</evidence>
<evidence type="ECO:0000313" key="3">
    <source>
        <dbReference type="Proteomes" id="UP001139336"/>
    </source>
</evidence>
<dbReference type="GO" id="GO:0003824">
    <property type="term" value="F:catalytic activity"/>
    <property type="evidence" value="ECO:0007669"/>
    <property type="project" value="UniProtKB-ARBA"/>
</dbReference>
<proteinExistence type="inferred from homology"/>
<dbReference type="PANTHER" id="PTHR43459:SF1">
    <property type="entry name" value="EG:BACN32G11.4 PROTEIN"/>
    <property type="match status" value="1"/>
</dbReference>
<keyword evidence="3" id="KW-1185">Reference proteome</keyword>
<dbReference type="Proteomes" id="UP001139336">
    <property type="component" value="Unassembled WGS sequence"/>
</dbReference>
<evidence type="ECO:0000256" key="1">
    <source>
        <dbReference type="ARBA" id="ARBA00005254"/>
    </source>
</evidence>
<dbReference type="Pfam" id="PF00378">
    <property type="entry name" value="ECH_1"/>
    <property type="match status" value="1"/>
</dbReference>
<comment type="similarity">
    <text evidence="1">Belongs to the enoyl-CoA hydratase/isomerase family.</text>
</comment>
<dbReference type="RefSeq" id="WP_236119992.1">
    <property type="nucleotide sequence ID" value="NZ_JAKGSI010000006.1"/>
</dbReference>
<dbReference type="Gene3D" id="3.90.226.10">
    <property type="entry name" value="2-enoyl-CoA Hydratase, Chain A, domain 1"/>
    <property type="match status" value="1"/>
</dbReference>
<dbReference type="Gene3D" id="1.10.12.10">
    <property type="entry name" value="Lyase 2-enoyl-coa Hydratase, Chain A, domain 2"/>
    <property type="match status" value="1"/>
</dbReference>
<dbReference type="CDD" id="cd06558">
    <property type="entry name" value="crotonase-like"/>
    <property type="match status" value="1"/>
</dbReference>
<dbReference type="InterPro" id="IPR014748">
    <property type="entry name" value="Enoyl-CoA_hydra_C"/>
</dbReference>